<evidence type="ECO:0000256" key="9">
    <source>
        <dbReference type="ARBA" id="ARBA00023145"/>
    </source>
</evidence>
<dbReference type="GO" id="GO:0033628">
    <property type="term" value="P:regulation of cell adhesion mediated by integrin"/>
    <property type="evidence" value="ECO:0007669"/>
    <property type="project" value="TreeGrafter"/>
</dbReference>
<dbReference type="InterPro" id="IPR018114">
    <property type="entry name" value="TRYPSIN_HIS"/>
</dbReference>
<dbReference type="CDD" id="cd00190">
    <property type="entry name" value="Tryp_SPc"/>
    <property type="match status" value="1"/>
</dbReference>
<dbReference type="GO" id="GO:0005615">
    <property type="term" value="C:extracellular space"/>
    <property type="evidence" value="ECO:0007669"/>
    <property type="project" value="TreeGrafter"/>
</dbReference>
<feature type="chain" id="PRO_5043732332" description="trypsin" evidence="16">
    <location>
        <begin position="21"/>
        <end position="408"/>
    </location>
</feature>
<dbReference type="SMART" id="SM00020">
    <property type="entry name" value="Tryp_SPc"/>
    <property type="match status" value="1"/>
</dbReference>
<keyword evidence="11" id="KW-0617">Plasminogen activation</keyword>
<evidence type="ECO:0000256" key="2">
    <source>
        <dbReference type="ARBA" id="ARBA00022525"/>
    </source>
</evidence>
<organism evidence="19 20">
    <name type="scientific">Mugilogobius chulae</name>
    <name type="common">yellowstripe goby</name>
    <dbReference type="NCBI Taxonomy" id="88201"/>
    <lineage>
        <taxon>Eukaryota</taxon>
        <taxon>Metazoa</taxon>
        <taxon>Chordata</taxon>
        <taxon>Craniata</taxon>
        <taxon>Vertebrata</taxon>
        <taxon>Euteleostomi</taxon>
        <taxon>Actinopterygii</taxon>
        <taxon>Neopterygii</taxon>
        <taxon>Teleostei</taxon>
        <taxon>Neoteleostei</taxon>
        <taxon>Acanthomorphata</taxon>
        <taxon>Gobiaria</taxon>
        <taxon>Gobiiformes</taxon>
        <taxon>Gobioidei</taxon>
        <taxon>Gobiidae</taxon>
        <taxon>Gobionellinae</taxon>
        <taxon>Mugilogobius</taxon>
    </lineage>
</organism>
<accession>A0AAW0PXH9</accession>
<dbReference type="Proteomes" id="UP001460270">
    <property type="component" value="Unassembled WGS sequence"/>
</dbReference>
<dbReference type="SMART" id="SM00130">
    <property type="entry name" value="KR"/>
    <property type="match status" value="1"/>
</dbReference>
<dbReference type="PRINTS" id="PR00722">
    <property type="entry name" value="CHYMOTRYPSIN"/>
</dbReference>
<evidence type="ECO:0000313" key="19">
    <source>
        <dbReference type="EMBL" id="KAK7930789.1"/>
    </source>
</evidence>
<evidence type="ECO:0000256" key="4">
    <source>
        <dbReference type="ARBA" id="ARBA00022572"/>
    </source>
</evidence>
<feature type="signal peptide" evidence="16">
    <location>
        <begin position="1"/>
        <end position="20"/>
    </location>
</feature>
<evidence type="ECO:0000256" key="8">
    <source>
        <dbReference type="ARBA" id="ARBA00022825"/>
    </source>
</evidence>
<dbReference type="CDD" id="cd00108">
    <property type="entry name" value="KR"/>
    <property type="match status" value="1"/>
</dbReference>
<dbReference type="SUPFAM" id="SSF57440">
    <property type="entry name" value="Kringle-like"/>
    <property type="match status" value="1"/>
</dbReference>
<evidence type="ECO:0000256" key="13">
    <source>
        <dbReference type="ARBA" id="ARBA00038868"/>
    </source>
</evidence>
<dbReference type="EC" id="3.4.21.4" evidence="13"/>
<feature type="domain" description="Kringle" evidence="17">
    <location>
        <begin position="35"/>
        <end position="108"/>
    </location>
</feature>
<dbReference type="InterPro" id="IPR001314">
    <property type="entry name" value="Peptidase_S1A"/>
</dbReference>
<dbReference type="PANTHER" id="PTHR24264">
    <property type="entry name" value="TRYPSIN-RELATED"/>
    <property type="match status" value="1"/>
</dbReference>
<evidence type="ECO:0000256" key="7">
    <source>
        <dbReference type="ARBA" id="ARBA00022801"/>
    </source>
</evidence>
<dbReference type="FunFam" id="2.40.10.10:FF:000003">
    <property type="entry name" value="Transmembrane serine protease 3"/>
    <property type="match status" value="1"/>
</dbReference>
<dbReference type="Gene3D" id="2.40.10.10">
    <property type="entry name" value="Trypsin-like serine proteases"/>
    <property type="match status" value="1"/>
</dbReference>
<dbReference type="InterPro" id="IPR013806">
    <property type="entry name" value="Kringle-like"/>
</dbReference>
<evidence type="ECO:0000256" key="10">
    <source>
        <dbReference type="ARBA" id="ARBA00023157"/>
    </source>
</evidence>
<dbReference type="InterPro" id="IPR033116">
    <property type="entry name" value="TRYPSIN_SER"/>
</dbReference>
<name>A0AAW0PXH9_9GOBI</name>
<proteinExistence type="predicted"/>
<keyword evidence="3" id="KW-0245">EGF-like domain</keyword>
<keyword evidence="7 15" id="KW-0378">Hydrolase</keyword>
<keyword evidence="20" id="KW-1185">Reference proteome</keyword>
<keyword evidence="10" id="KW-1015">Disulfide bond</keyword>
<dbReference type="PANTHER" id="PTHR24264:SF38">
    <property type="entry name" value="UROKINASE-TYPE PLASMINOGEN ACTIVATOR"/>
    <property type="match status" value="1"/>
</dbReference>
<comment type="caution">
    <text evidence="19">The sequence shown here is derived from an EMBL/GenBank/DDBJ whole genome shotgun (WGS) entry which is preliminary data.</text>
</comment>
<evidence type="ECO:0000256" key="5">
    <source>
        <dbReference type="ARBA" id="ARBA00022670"/>
    </source>
</evidence>
<keyword evidence="4 14" id="KW-0420">Kringle</keyword>
<dbReference type="EMBL" id="JBBPFD010000004">
    <property type="protein sequence ID" value="KAK7930789.1"/>
    <property type="molecule type" value="Genomic_DNA"/>
</dbReference>
<dbReference type="InterPro" id="IPR038178">
    <property type="entry name" value="Kringle_sf"/>
</dbReference>
<dbReference type="InterPro" id="IPR000001">
    <property type="entry name" value="Kringle"/>
</dbReference>
<dbReference type="PROSITE" id="PS50240">
    <property type="entry name" value="TRYPSIN_DOM"/>
    <property type="match status" value="1"/>
</dbReference>
<dbReference type="PROSITE" id="PS00135">
    <property type="entry name" value="TRYPSIN_SER"/>
    <property type="match status" value="1"/>
</dbReference>
<evidence type="ECO:0000259" key="18">
    <source>
        <dbReference type="PROSITE" id="PS50240"/>
    </source>
</evidence>
<dbReference type="GO" id="GO:0031639">
    <property type="term" value="P:plasminogen activation"/>
    <property type="evidence" value="ECO:0007669"/>
    <property type="project" value="TreeGrafter"/>
</dbReference>
<keyword evidence="6 16" id="KW-0732">Signal</keyword>
<evidence type="ECO:0000256" key="1">
    <source>
        <dbReference type="ARBA" id="ARBA00004239"/>
    </source>
</evidence>
<comment type="caution">
    <text evidence="14">Lacks conserved residue(s) required for the propagation of feature annotation.</text>
</comment>
<evidence type="ECO:0000259" key="17">
    <source>
        <dbReference type="PROSITE" id="PS50070"/>
    </source>
</evidence>
<dbReference type="SUPFAM" id="SSF50494">
    <property type="entry name" value="Trypsin-like serine proteases"/>
    <property type="match status" value="1"/>
</dbReference>
<evidence type="ECO:0000313" key="20">
    <source>
        <dbReference type="Proteomes" id="UP001460270"/>
    </source>
</evidence>
<dbReference type="GO" id="GO:0004252">
    <property type="term" value="F:serine-type endopeptidase activity"/>
    <property type="evidence" value="ECO:0007669"/>
    <property type="project" value="UniProtKB-EC"/>
</dbReference>
<dbReference type="PROSITE" id="PS50070">
    <property type="entry name" value="KRINGLE_2"/>
    <property type="match status" value="1"/>
</dbReference>
<sequence>MNLSVVIAVIMSLSIEMARSTKWKFNRQSVLKGDTCLSEDGSSYRGTVSWSKSGRRCLHWGRYISIWGTSSGIGSHNFCRNPDSSSMPWCRVRIGTNIVKEYCEIPKCSTPTLKTPVVQPKDTELTCGQASEHRQFKIVGGSFTPIESQPWVAAILNRRGDLLCGGSLIAPCWVLTAAHCFEGNFTSSLKCDSLNKAEMLDQNTSHFTVYLGKKATNETNTSKEQKFMVEKMIINRRYNSTNYNHDIALLKIKNKDGECAVKTAATRTVCLPPFRTQLPDSYQCSVAGYGRENEHAWTYSNVLKEGRVNLLSQSECRKKNFYGDSITGNMLCAANPNWSTDSCKGDSGGPLVCEVGGRMFLFGVVSWGDGCAQKNKPGVYTRVTNYNKWIAKNTGLPQYTAGKMYPTK</sequence>
<reference evidence="20" key="1">
    <citation type="submission" date="2024-04" db="EMBL/GenBank/DDBJ databases">
        <title>Salinicola lusitanus LLJ914,a marine bacterium isolated from the Okinawa Trough.</title>
        <authorList>
            <person name="Li J."/>
        </authorList>
    </citation>
    <scope>NUCLEOTIDE SEQUENCE [LARGE SCALE GENOMIC DNA]</scope>
</reference>
<protein>
    <recommendedName>
        <fullName evidence="13">trypsin</fullName>
        <ecNumber evidence="13">3.4.21.4</ecNumber>
    </recommendedName>
</protein>
<feature type="domain" description="Peptidase S1" evidence="18">
    <location>
        <begin position="138"/>
        <end position="395"/>
    </location>
</feature>
<dbReference type="InterPro" id="IPR050127">
    <property type="entry name" value="Serine_Proteases_S1"/>
</dbReference>
<keyword evidence="5 15" id="KW-0645">Protease</keyword>
<keyword evidence="2" id="KW-0964">Secreted</keyword>
<keyword evidence="8 15" id="KW-0720">Serine protease</keyword>
<comment type="catalytic activity">
    <reaction evidence="12">
        <text>Preferential cleavage: Arg-|-Xaa, Lys-|-Xaa.</text>
        <dbReference type="EC" id="3.4.21.4"/>
    </reaction>
</comment>
<evidence type="ECO:0000256" key="3">
    <source>
        <dbReference type="ARBA" id="ARBA00022536"/>
    </source>
</evidence>
<dbReference type="InterPro" id="IPR043504">
    <property type="entry name" value="Peptidase_S1_PA_chymotrypsin"/>
</dbReference>
<evidence type="ECO:0000256" key="16">
    <source>
        <dbReference type="SAM" id="SignalP"/>
    </source>
</evidence>
<comment type="subcellular location">
    <subcellularLocation>
        <location evidence="1">Secreted</location>
        <location evidence="1">Extracellular space</location>
    </subcellularLocation>
</comment>
<evidence type="ECO:0000256" key="11">
    <source>
        <dbReference type="ARBA" id="ARBA00023202"/>
    </source>
</evidence>
<dbReference type="PRINTS" id="PR00018">
    <property type="entry name" value="KRINGLE"/>
</dbReference>
<dbReference type="InterPro" id="IPR009003">
    <property type="entry name" value="Peptidase_S1_PA"/>
</dbReference>
<evidence type="ECO:0000256" key="12">
    <source>
        <dbReference type="ARBA" id="ARBA00036320"/>
    </source>
</evidence>
<dbReference type="AlphaFoldDB" id="A0AAW0PXH9"/>
<dbReference type="InterPro" id="IPR018056">
    <property type="entry name" value="Kringle_CS"/>
</dbReference>
<evidence type="ECO:0000256" key="14">
    <source>
        <dbReference type="PROSITE-ProRule" id="PRU00121"/>
    </source>
</evidence>
<dbReference type="PROSITE" id="PS00021">
    <property type="entry name" value="KRINGLE_1"/>
    <property type="match status" value="1"/>
</dbReference>
<keyword evidence="9" id="KW-0865">Zymogen</keyword>
<gene>
    <name evidence="19" type="ORF">WMY93_007184</name>
</gene>
<evidence type="ECO:0000256" key="15">
    <source>
        <dbReference type="RuleBase" id="RU363034"/>
    </source>
</evidence>
<dbReference type="Pfam" id="PF00089">
    <property type="entry name" value="Trypsin"/>
    <property type="match status" value="1"/>
</dbReference>
<dbReference type="PROSITE" id="PS00134">
    <property type="entry name" value="TRYPSIN_HIS"/>
    <property type="match status" value="1"/>
</dbReference>
<dbReference type="InterPro" id="IPR001254">
    <property type="entry name" value="Trypsin_dom"/>
</dbReference>
<evidence type="ECO:0000256" key="6">
    <source>
        <dbReference type="ARBA" id="ARBA00022729"/>
    </source>
</evidence>
<dbReference type="Gene3D" id="2.40.20.10">
    <property type="entry name" value="Plasminogen Kringle 4"/>
    <property type="match status" value="1"/>
</dbReference>
<dbReference type="Pfam" id="PF00051">
    <property type="entry name" value="Kringle"/>
    <property type="match status" value="1"/>
</dbReference>